<evidence type="ECO:0000256" key="3">
    <source>
        <dbReference type="ARBA" id="ARBA00022801"/>
    </source>
</evidence>
<evidence type="ECO:0000313" key="5">
    <source>
        <dbReference type="Proteomes" id="UP000011666"/>
    </source>
</evidence>
<evidence type="ECO:0000256" key="1">
    <source>
        <dbReference type="ARBA" id="ARBA00022722"/>
    </source>
</evidence>
<organism evidence="4 5">
    <name type="scientific">Gordonia soli NBRC 108243</name>
    <dbReference type="NCBI Taxonomy" id="1223545"/>
    <lineage>
        <taxon>Bacteria</taxon>
        <taxon>Bacillati</taxon>
        <taxon>Actinomycetota</taxon>
        <taxon>Actinomycetes</taxon>
        <taxon>Mycobacteriales</taxon>
        <taxon>Gordoniaceae</taxon>
        <taxon>Gordonia</taxon>
    </lineage>
</organism>
<proteinExistence type="predicted"/>
<dbReference type="SUPFAM" id="SSF52980">
    <property type="entry name" value="Restriction endonuclease-like"/>
    <property type="match status" value="1"/>
</dbReference>
<dbReference type="GO" id="GO:0003677">
    <property type="term" value="F:DNA binding"/>
    <property type="evidence" value="ECO:0007669"/>
    <property type="project" value="InterPro"/>
</dbReference>
<protein>
    <submittedName>
        <fullName evidence="4">Putative type II restriction enzyme</fullName>
    </submittedName>
</protein>
<dbReference type="Gene3D" id="3.40.600.10">
    <property type="entry name" value="DNA mismatch repair MutH/Restriction endonuclease, type II"/>
    <property type="match status" value="1"/>
</dbReference>
<keyword evidence="3" id="KW-0378">Hydrolase</keyword>
<evidence type="ECO:0000313" key="4">
    <source>
        <dbReference type="EMBL" id="GAC67505.1"/>
    </source>
</evidence>
<name>M0QFW5_9ACTN</name>
<dbReference type="InterPro" id="IPR011335">
    <property type="entry name" value="Restrct_endonuc-II-like"/>
</dbReference>
<dbReference type="InterPro" id="IPR037057">
    <property type="entry name" value="DNA_rep_MutH/T2_RE_sf"/>
</dbReference>
<reference evidence="4 5" key="1">
    <citation type="submission" date="2013-01" db="EMBL/GenBank/DDBJ databases">
        <title>Whole genome shotgun sequence of Gordonia soli NBRC 108243.</title>
        <authorList>
            <person name="Isaki-Nakamura S."/>
            <person name="Hosoyama A."/>
            <person name="Tsuchikane K."/>
            <person name="Ando Y."/>
            <person name="Baba S."/>
            <person name="Ohji S."/>
            <person name="Hamada M."/>
            <person name="Tamura T."/>
            <person name="Yamazoe A."/>
            <person name="Yamazaki S."/>
            <person name="Fujita N."/>
        </authorList>
    </citation>
    <scope>NUCLEOTIDE SEQUENCE [LARGE SCALE GENOMIC DNA]</scope>
    <source>
        <strain evidence="4 5">NBRC 108243</strain>
    </source>
</reference>
<accession>M0QFW5</accession>
<dbReference type="Proteomes" id="UP000011666">
    <property type="component" value="Unassembled WGS sequence"/>
</dbReference>
<sequence length="257" mass="29035">MTSEALNVENWLREQCADYAFDLGGIFRRRTDISWPVVANSEQELQQLLESTGQIMPLPKESAALANILEVSIVDFILGRVDTVPGATAERGNERGYPDLEISGEAFGGGFHAVDVKMARRGRTKTGRLTANTQSRVTLYTGNTYFRYPSLHWPGTFRPFNDYASHLDVLGVYTLNVESKARVDDLEWIVQPPWKIGSKHRSSTTREYIGAVKSVEDLREGQGDFGSPAEFYTFWRKHNFKIGKVVQQQLDKLLNDQ</sequence>
<keyword evidence="5" id="KW-1185">Reference proteome</keyword>
<dbReference type="EMBL" id="BANX01000008">
    <property type="protein sequence ID" value="GAC67505.1"/>
    <property type="molecule type" value="Genomic_DNA"/>
</dbReference>
<keyword evidence="1" id="KW-0540">Nuclease</keyword>
<dbReference type="STRING" id="1223545.GS4_08_00900"/>
<gene>
    <name evidence="4" type="ORF">GS4_08_00900</name>
</gene>
<dbReference type="RefSeq" id="WP_007618767.1">
    <property type="nucleotide sequence ID" value="NZ_BANX01000008.1"/>
</dbReference>
<evidence type="ECO:0000256" key="2">
    <source>
        <dbReference type="ARBA" id="ARBA00022759"/>
    </source>
</evidence>
<dbReference type="OrthoDB" id="8478576at2"/>
<dbReference type="GO" id="GO:0004519">
    <property type="term" value="F:endonuclease activity"/>
    <property type="evidence" value="ECO:0007669"/>
    <property type="project" value="UniProtKB-KW"/>
</dbReference>
<dbReference type="GO" id="GO:0016787">
    <property type="term" value="F:hydrolase activity"/>
    <property type="evidence" value="ECO:0007669"/>
    <property type="project" value="UniProtKB-KW"/>
</dbReference>
<dbReference type="eggNOG" id="ENOG5031W5C">
    <property type="taxonomic scope" value="Bacteria"/>
</dbReference>
<keyword evidence="2" id="KW-0255">Endonuclease</keyword>
<comment type="caution">
    <text evidence="4">The sequence shown here is derived from an EMBL/GenBank/DDBJ whole genome shotgun (WGS) entry which is preliminary data.</text>
</comment>
<dbReference type="AlphaFoldDB" id="M0QFW5"/>